<protein>
    <recommendedName>
        <fullName evidence="5">Serine/threonine protein kinase</fullName>
    </recommendedName>
</protein>
<feature type="compositionally biased region" description="Low complexity" evidence="1">
    <location>
        <begin position="80"/>
        <end position="91"/>
    </location>
</feature>
<dbReference type="EMBL" id="CACSIP010000001">
    <property type="protein sequence ID" value="CAA0080391.1"/>
    <property type="molecule type" value="Genomic_DNA"/>
</dbReference>
<dbReference type="AlphaFoldDB" id="A0A5S9MXR7"/>
<evidence type="ECO:0008006" key="5">
    <source>
        <dbReference type="Google" id="ProtNLM"/>
    </source>
</evidence>
<feature type="transmembrane region" description="Helical" evidence="2">
    <location>
        <begin position="51"/>
        <end position="72"/>
    </location>
</feature>
<dbReference type="RefSeq" id="WP_159228591.1">
    <property type="nucleotide sequence ID" value="NZ_CACSIP010000001.1"/>
</dbReference>
<feature type="region of interest" description="Disordered" evidence="1">
    <location>
        <begin position="77"/>
        <end position="104"/>
    </location>
</feature>
<keyword evidence="4" id="KW-1185">Reference proteome</keyword>
<keyword evidence="2" id="KW-0472">Membrane</keyword>
<sequence>MSSHEPEPDDDDTGPLPVERTREQDRQPRDRRFDQPLSVDPRPVHQDRRPVVLIAVAAVAVVGLGAIAWLFWPSADDSDASAADTTTPDSTEIAEADSASPQEAEGRLMSLLPRGYSAAACEGVVPPKGALAQVSCSENTDPGGPLTATYTLAGDNESLLAMFDGVVGALSVVNCPGNIQSPGPWRRNATPDEEAGTLVCGFQQSKPTVAWSTEANLMVSEVQSGPQGPNMVQLYTWWASHS</sequence>
<feature type="compositionally biased region" description="Basic and acidic residues" evidence="1">
    <location>
        <begin position="19"/>
        <end position="34"/>
    </location>
</feature>
<evidence type="ECO:0000256" key="1">
    <source>
        <dbReference type="SAM" id="MobiDB-lite"/>
    </source>
</evidence>
<evidence type="ECO:0000313" key="3">
    <source>
        <dbReference type="EMBL" id="CAA0080391.1"/>
    </source>
</evidence>
<evidence type="ECO:0000313" key="4">
    <source>
        <dbReference type="Proteomes" id="UP000430146"/>
    </source>
</evidence>
<dbReference type="OrthoDB" id="4733602at2"/>
<reference evidence="3 4" key="1">
    <citation type="submission" date="2019-11" db="EMBL/GenBank/DDBJ databases">
        <authorList>
            <person name="Holert J."/>
        </authorList>
    </citation>
    <scope>NUCLEOTIDE SEQUENCE [LARGE SCALE GENOMIC DNA]</scope>
    <source>
        <strain evidence="3">BC8_1</strain>
    </source>
</reference>
<evidence type="ECO:0000256" key="2">
    <source>
        <dbReference type="SAM" id="Phobius"/>
    </source>
</evidence>
<feature type="region of interest" description="Disordered" evidence="1">
    <location>
        <begin position="1"/>
        <end position="43"/>
    </location>
</feature>
<organism evidence="3 4">
    <name type="scientific">Mycolicibacterium vanbaalenii</name>
    <name type="common">Mycobacterium vanbaalenii</name>
    <dbReference type="NCBI Taxonomy" id="110539"/>
    <lineage>
        <taxon>Bacteria</taxon>
        <taxon>Bacillati</taxon>
        <taxon>Actinomycetota</taxon>
        <taxon>Actinomycetes</taxon>
        <taxon>Mycobacteriales</taxon>
        <taxon>Mycobacteriaceae</taxon>
        <taxon>Mycolicibacterium</taxon>
    </lineage>
</organism>
<keyword evidence="2" id="KW-0812">Transmembrane</keyword>
<keyword evidence="2" id="KW-1133">Transmembrane helix</keyword>
<gene>
    <name evidence="3" type="ORF">AELLOGFF_00239</name>
</gene>
<proteinExistence type="predicted"/>
<name>A0A5S9MXR7_MYCVN</name>
<dbReference type="Proteomes" id="UP000430146">
    <property type="component" value="Unassembled WGS sequence"/>
</dbReference>
<accession>A0A5S9MXR7</accession>